<comment type="caution">
    <text evidence="2">The sequence shown here is derived from an EMBL/GenBank/DDBJ whole genome shotgun (WGS) entry which is preliminary data.</text>
</comment>
<feature type="transmembrane region" description="Helical" evidence="1">
    <location>
        <begin position="631"/>
        <end position="654"/>
    </location>
</feature>
<feature type="transmembrane region" description="Helical" evidence="1">
    <location>
        <begin position="283"/>
        <end position="306"/>
    </location>
</feature>
<protein>
    <submittedName>
        <fullName evidence="2">DUF1430 domain-containing protein</fullName>
    </submittedName>
</protein>
<evidence type="ECO:0000256" key="1">
    <source>
        <dbReference type="SAM" id="Phobius"/>
    </source>
</evidence>
<feature type="transmembrane region" description="Helical" evidence="1">
    <location>
        <begin position="250"/>
        <end position="271"/>
    </location>
</feature>
<keyword evidence="1" id="KW-1133">Transmembrane helix</keyword>
<feature type="transmembrane region" description="Helical" evidence="1">
    <location>
        <begin position="327"/>
        <end position="347"/>
    </location>
</feature>
<dbReference type="AlphaFoldDB" id="A0A6N8UAG1"/>
<sequence length="665" mass="78299">MKKIVVCIFACISLIGFVLSYANTSDIYKLSLSLSPEQNTNVVRFLYSHDDNLNNHENDFIEKMIYINDRNNTTIMKVSPIDQTHINYYAYFKNENVYQYADLIFTKHEMDRLNQNKYFLITNDQNRKADLYFPIFANDEKVYVHNLRNYDSIDGRYSFIGAKAKDSFLQLKQNFPSLSFELLSEDEIKINSNILDAPRIQTFIQLCVMLVIIAIICLLMYYSQIQEKIAIKKMFGYSSINILLKENRKMIFEVMVVNAFVFIVCFLISVKQFNMFSTLLIKYLLSFFLSEVIMLFIILVFLFYFFKKVEITNLLKHQFNYKGLLTLNLILRSMIVIFGVSIIGNYFKPMIDDVQAVLSSFHYQQNIEGYYKADNMQQFESDTVGYLHVLYNQLNESGGIGVETHYYGDLDRGHIPYLGVNANYINKMNIKDNCNKVLHINDNGYYILVPEIYKNEVNKFIKNELRSDITWKIKTIKDNQEFFTFDNSIHESAMGYVENPFIVVSDFVNPWFVYGTEKQFDKDEIYKVLVSKGYQATFDIYSVDETSKEQYQFTINRLKEEILLISISFMALCAVISQYVISYMNAFKKEIMIKKMMGHSLIKRYDRMLLIMTIFYLVIAAYYFVWNRPFIEQITVFVIFMFECLYSGFLIVITENKITAVSLKE</sequence>
<accession>A0A6N8UAG1</accession>
<feature type="transmembrane region" description="Helical" evidence="1">
    <location>
        <begin position="203"/>
        <end position="223"/>
    </location>
</feature>
<dbReference type="InterPro" id="IPR006541">
    <property type="entry name" value="Bacteriocin_ass"/>
</dbReference>
<reference evidence="2 3" key="2">
    <citation type="submission" date="2020-01" db="EMBL/GenBank/DDBJ databases">
        <title>Clostridiaceae sp. nov. isolated from the gut of human by culturomics.</title>
        <authorList>
            <person name="Chang Y."/>
        </authorList>
    </citation>
    <scope>NUCLEOTIDE SEQUENCE [LARGE SCALE GENOMIC DNA]</scope>
    <source>
        <strain evidence="2 3">DONG20-135</strain>
    </source>
</reference>
<dbReference type="Proteomes" id="UP000434036">
    <property type="component" value="Unassembled WGS sequence"/>
</dbReference>
<dbReference type="EMBL" id="WUUQ01000002">
    <property type="protein sequence ID" value="MXQ73723.1"/>
    <property type="molecule type" value="Genomic_DNA"/>
</dbReference>
<keyword evidence="1" id="KW-0812">Transmembrane</keyword>
<evidence type="ECO:0000313" key="2">
    <source>
        <dbReference type="EMBL" id="MXQ73723.1"/>
    </source>
</evidence>
<keyword evidence="3" id="KW-1185">Reference proteome</keyword>
<feature type="transmembrane region" description="Helical" evidence="1">
    <location>
        <begin position="608"/>
        <end position="625"/>
    </location>
</feature>
<dbReference type="RefSeq" id="WP_160625134.1">
    <property type="nucleotide sequence ID" value="NZ_WUUQ01000002.1"/>
</dbReference>
<dbReference type="Pfam" id="PF07242">
    <property type="entry name" value="DUF1430"/>
    <property type="match status" value="1"/>
</dbReference>
<evidence type="ECO:0000313" key="3">
    <source>
        <dbReference type="Proteomes" id="UP000434036"/>
    </source>
</evidence>
<proteinExistence type="predicted"/>
<keyword evidence="1" id="KW-0472">Membrane</keyword>
<gene>
    <name evidence="2" type="ORF">GSF08_07205</name>
</gene>
<organism evidence="2 3">
    <name type="scientific">Copranaerobaculum intestinale</name>
    <dbReference type="NCBI Taxonomy" id="2692629"/>
    <lineage>
        <taxon>Bacteria</taxon>
        <taxon>Bacillati</taxon>
        <taxon>Bacillota</taxon>
        <taxon>Erysipelotrichia</taxon>
        <taxon>Erysipelotrichales</taxon>
        <taxon>Erysipelotrichaceae</taxon>
        <taxon>Copranaerobaculum</taxon>
    </lineage>
</organism>
<reference evidence="2 3" key="1">
    <citation type="submission" date="2019-12" db="EMBL/GenBank/DDBJ databases">
        <authorList>
            <person name="Yang R."/>
        </authorList>
    </citation>
    <scope>NUCLEOTIDE SEQUENCE [LARGE SCALE GENOMIC DNA]</scope>
    <source>
        <strain evidence="2 3">DONG20-135</strain>
    </source>
</reference>
<name>A0A6N8UAG1_9FIRM</name>
<feature type="transmembrane region" description="Helical" evidence="1">
    <location>
        <begin position="562"/>
        <end position="587"/>
    </location>
</feature>